<name>A0A367LGQ0_9HYPO</name>
<evidence type="ECO:0000313" key="5">
    <source>
        <dbReference type="Proteomes" id="UP000253664"/>
    </source>
</evidence>
<evidence type="ECO:0000256" key="2">
    <source>
        <dbReference type="ARBA" id="ARBA00023186"/>
    </source>
</evidence>
<dbReference type="PANTHER" id="PTHR20903">
    <property type="entry name" value="PREFOLDIN SUBUNIT 1-RELATED"/>
    <property type="match status" value="1"/>
</dbReference>
<protein>
    <recommendedName>
        <fullName evidence="6">Prefoldin subunit 1</fullName>
    </recommendedName>
</protein>
<dbReference type="Proteomes" id="UP000253664">
    <property type="component" value="Unassembled WGS sequence"/>
</dbReference>
<reference evidence="4 5" key="1">
    <citation type="journal article" date="2015" name="BMC Genomics">
        <title>Insights from the genome of Ophiocordyceps polyrhachis-furcata to pathogenicity and host specificity in insect fungi.</title>
        <authorList>
            <person name="Wichadakul D."/>
            <person name="Kobmoo N."/>
            <person name="Ingsriswang S."/>
            <person name="Tangphatsornruang S."/>
            <person name="Chantasingh D."/>
            <person name="Luangsa-ard J.J."/>
            <person name="Eurwilaichitr L."/>
        </authorList>
    </citation>
    <scope>NUCLEOTIDE SEQUENCE [LARGE SCALE GENOMIC DNA]</scope>
    <source>
        <strain evidence="4 5">BCC 54312</strain>
    </source>
</reference>
<sequence>MSIPSNTLQKLALEIESQAFLAQQQLGSIRTQIAVKNREQRLARLTLSEVELLPQDAILYKAIGKMHVNPITLIPARPFTVASCPNIKHELKSQLNELKVDLRQLNQRLQYFEKTYNNCQEHINKMQT</sequence>
<dbReference type="STRING" id="1330021.A0A367LGQ0"/>
<dbReference type="PANTHER" id="PTHR20903:SF0">
    <property type="entry name" value="PREFOLDIN SUBUNIT 1"/>
    <property type="match status" value="1"/>
</dbReference>
<accession>A0A367LGQ0</accession>
<dbReference type="EMBL" id="LKCN02000006">
    <property type="protein sequence ID" value="RCI13579.1"/>
    <property type="molecule type" value="Genomic_DNA"/>
</dbReference>
<dbReference type="Gene3D" id="1.10.287.370">
    <property type="match status" value="1"/>
</dbReference>
<dbReference type="InterPro" id="IPR009053">
    <property type="entry name" value="Prefoldin"/>
</dbReference>
<comment type="caution">
    <text evidence="4">The sequence shown here is derived from an EMBL/GenBank/DDBJ whole genome shotgun (WGS) entry which is preliminary data.</text>
</comment>
<keyword evidence="5" id="KW-1185">Reference proteome</keyword>
<evidence type="ECO:0008006" key="6">
    <source>
        <dbReference type="Google" id="ProtNLM"/>
    </source>
</evidence>
<dbReference type="OrthoDB" id="2015447at2759"/>
<evidence type="ECO:0000313" key="4">
    <source>
        <dbReference type="EMBL" id="RCI13579.1"/>
    </source>
</evidence>
<dbReference type="SUPFAM" id="SSF46579">
    <property type="entry name" value="Prefoldin"/>
    <property type="match status" value="1"/>
</dbReference>
<dbReference type="GO" id="GO:0051082">
    <property type="term" value="F:unfolded protein binding"/>
    <property type="evidence" value="ECO:0007669"/>
    <property type="project" value="TreeGrafter"/>
</dbReference>
<dbReference type="GO" id="GO:0044183">
    <property type="term" value="F:protein folding chaperone"/>
    <property type="evidence" value="ECO:0007669"/>
    <property type="project" value="TreeGrafter"/>
</dbReference>
<dbReference type="GO" id="GO:0005737">
    <property type="term" value="C:cytoplasm"/>
    <property type="evidence" value="ECO:0007669"/>
    <property type="project" value="TreeGrafter"/>
</dbReference>
<organism evidence="4 5">
    <name type="scientific">Ophiocordyceps polyrhachis-furcata BCC 54312</name>
    <dbReference type="NCBI Taxonomy" id="1330021"/>
    <lineage>
        <taxon>Eukaryota</taxon>
        <taxon>Fungi</taxon>
        <taxon>Dikarya</taxon>
        <taxon>Ascomycota</taxon>
        <taxon>Pezizomycotina</taxon>
        <taxon>Sordariomycetes</taxon>
        <taxon>Hypocreomycetidae</taxon>
        <taxon>Hypocreales</taxon>
        <taxon>Ophiocordycipitaceae</taxon>
        <taxon>Ophiocordyceps</taxon>
    </lineage>
</organism>
<feature type="coiled-coil region" evidence="3">
    <location>
        <begin position="88"/>
        <end position="122"/>
    </location>
</feature>
<comment type="similarity">
    <text evidence="1">Belongs to the prefoldin subunit beta family.</text>
</comment>
<gene>
    <name evidence="4" type="ORF">L249_5627</name>
</gene>
<keyword evidence="3" id="KW-0175">Coiled coil</keyword>
<keyword evidence="2" id="KW-0143">Chaperone</keyword>
<dbReference type="AlphaFoldDB" id="A0A367LGQ0"/>
<proteinExistence type="inferred from homology"/>
<evidence type="ECO:0000256" key="1">
    <source>
        <dbReference type="ARBA" id="ARBA00008045"/>
    </source>
</evidence>
<evidence type="ECO:0000256" key="3">
    <source>
        <dbReference type="SAM" id="Coils"/>
    </source>
</evidence>